<evidence type="ECO:0000313" key="2">
    <source>
        <dbReference type="Proteomes" id="UP000032414"/>
    </source>
</evidence>
<gene>
    <name evidence="1" type="ORF">LMI_1051</name>
</gene>
<dbReference type="HOGENOM" id="CLU_3104819_0_0_6"/>
<sequence>MGQIWPFPFGVNLLVKLQDNMLGCKRTFRLAFKSNKKTTQMRGFFIVLEIT</sequence>
<accession>A0A098GFV3</accession>
<reference evidence="2" key="1">
    <citation type="submission" date="2014-09" db="EMBL/GenBank/DDBJ databases">
        <authorList>
            <person name="Gomez-Valero L."/>
        </authorList>
    </citation>
    <scope>NUCLEOTIDE SEQUENCE [LARGE SCALE GENOMIC DNA]</scope>
    <source>
        <strain evidence="2">ATCC33218</strain>
    </source>
</reference>
<evidence type="ECO:0000313" key="1">
    <source>
        <dbReference type="EMBL" id="CEG60366.1"/>
    </source>
</evidence>
<proteinExistence type="predicted"/>
<dbReference type="AlphaFoldDB" id="A0A098GFV3"/>
<protein>
    <submittedName>
        <fullName evidence="1">Uncharacterized protein</fullName>
    </submittedName>
</protein>
<dbReference type="Proteomes" id="UP000032414">
    <property type="component" value="Chromosome I"/>
</dbReference>
<dbReference type="KEGG" id="tmc:LMI_1051"/>
<name>A0A098GFV3_LEGMI</name>
<organism evidence="1 2">
    <name type="scientific">Legionella micdadei</name>
    <name type="common">Tatlockia micdadei</name>
    <dbReference type="NCBI Taxonomy" id="451"/>
    <lineage>
        <taxon>Bacteria</taxon>
        <taxon>Pseudomonadati</taxon>
        <taxon>Pseudomonadota</taxon>
        <taxon>Gammaproteobacteria</taxon>
        <taxon>Legionellales</taxon>
        <taxon>Legionellaceae</taxon>
        <taxon>Legionella</taxon>
    </lineage>
</organism>
<dbReference type="EMBL" id="LN614830">
    <property type="protein sequence ID" value="CEG60366.1"/>
    <property type="molecule type" value="Genomic_DNA"/>
</dbReference>